<keyword evidence="5" id="KW-0862">Zinc</keyword>
<evidence type="ECO:0000259" key="7">
    <source>
        <dbReference type="PROSITE" id="PS50089"/>
    </source>
</evidence>
<dbReference type="CDD" id="cd19769">
    <property type="entry name" value="Bbox2_TRIM16-like"/>
    <property type="match status" value="1"/>
</dbReference>
<evidence type="ECO:0000313" key="9">
    <source>
        <dbReference type="EMBL" id="CAG9321957.1"/>
    </source>
</evidence>
<keyword evidence="10" id="KW-1185">Reference proteome</keyword>
<dbReference type="InterPro" id="IPR018957">
    <property type="entry name" value="Znf_C3HC4_RING-type"/>
</dbReference>
<dbReference type="PROSITE" id="PS00518">
    <property type="entry name" value="ZF_RING_1"/>
    <property type="match status" value="1"/>
</dbReference>
<evidence type="ECO:0000256" key="3">
    <source>
        <dbReference type="ARBA" id="ARBA00022737"/>
    </source>
</evidence>
<dbReference type="SUPFAM" id="SSF57850">
    <property type="entry name" value="RING/U-box"/>
    <property type="match status" value="1"/>
</dbReference>
<dbReference type="Gene3D" id="2.120.10.80">
    <property type="entry name" value="Kelch-type beta propeller"/>
    <property type="match status" value="2"/>
</dbReference>
<evidence type="ECO:0000256" key="1">
    <source>
        <dbReference type="ARBA" id="ARBA00022441"/>
    </source>
</evidence>
<evidence type="ECO:0000256" key="6">
    <source>
        <dbReference type="PROSITE-ProRule" id="PRU00024"/>
    </source>
</evidence>
<dbReference type="InterPro" id="IPR006652">
    <property type="entry name" value="Kelch_1"/>
</dbReference>
<dbReference type="PANTHER" id="PTHR24412">
    <property type="entry name" value="KELCH PROTEIN"/>
    <property type="match status" value="1"/>
</dbReference>
<dbReference type="AlphaFoldDB" id="A0AAU9J993"/>
<dbReference type="SUPFAM" id="SSF57845">
    <property type="entry name" value="B-box zinc-binding domain"/>
    <property type="match status" value="1"/>
</dbReference>
<dbReference type="Proteomes" id="UP001162131">
    <property type="component" value="Unassembled WGS sequence"/>
</dbReference>
<dbReference type="InterPro" id="IPR017907">
    <property type="entry name" value="Znf_RING_CS"/>
</dbReference>
<dbReference type="Pfam" id="PF00643">
    <property type="entry name" value="zf-B_box"/>
    <property type="match status" value="1"/>
</dbReference>
<dbReference type="CDD" id="cd16449">
    <property type="entry name" value="RING-HC"/>
    <property type="match status" value="1"/>
</dbReference>
<evidence type="ECO:0000256" key="5">
    <source>
        <dbReference type="ARBA" id="ARBA00022833"/>
    </source>
</evidence>
<evidence type="ECO:0000259" key="8">
    <source>
        <dbReference type="PROSITE" id="PS50119"/>
    </source>
</evidence>
<keyword evidence="4 6" id="KW-0863">Zinc-finger</keyword>
<dbReference type="PROSITE" id="PS50119">
    <property type="entry name" value="ZF_BBOX"/>
    <property type="match status" value="1"/>
</dbReference>
<dbReference type="InterPro" id="IPR001841">
    <property type="entry name" value="Znf_RING"/>
</dbReference>
<organism evidence="9 10">
    <name type="scientific">Blepharisma stoltei</name>
    <dbReference type="NCBI Taxonomy" id="1481888"/>
    <lineage>
        <taxon>Eukaryota</taxon>
        <taxon>Sar</taxon>
        <taxon>Alveolata</taxon>
        <taxon>Ciliophora</taxon>
        <taxon>Postciliodesmatophora</taxon>
        <taxon>Heterotrichea</taxon>
        <taxon>Heterotrichida</taxon>
        <taxon>Blepharismidae</taxon>
        <taxon>Blepharisma</taxon>
    </lineage>
</organism>
<evidence type="ECO:0000313" key="10">
    <source>
        <dbReference type="Proteomes" id="UP001162131"/>
    </source>
</evidence>
<keyword evidence="3" id="KW-0677">Repeat</keyword>
<gene>
    <name evidence="9" type="ORF">BSTOLATCC_MIC30341</name>
</gene>
<dbReference type="Pfam" id="PF00097">
    <property type="entry name" value="zf-C3HC4"/>
    <property type="match status" value="1"/>
</dbReference>
<dbReference type="SMART" id="SM00612">
    <property type="entry name" value="Kelch"/>
    <property type="match status" value="6"/>
</dbReference>
<feature type="domain" description="B box-type" evidence="8">
    <location>
        <begin position="70"/>
        <end position="111"/>
    </location>
</feature>
<keyword evidence="2" id="KW-0479">Metal-binding</keyword>
<dbReference type="InterPro" id="IPR013083">
    <property type="entry name" value="Znf_RING/FYVE/PHD"/>
</dbReference>
<dbReference type="Gene3D" id="3.30.40.10">
    <property type="entry name" value="Zinc/RING finger domain, C3HC4 (zinc finger)"/>
    <property type="match status" value="1"/>
</dbReference>
<dbReference type="GO" id="GO:0008270">
    <property type="term" value="F:zinc ion binding"/>
    <property type="evidence" value="ECO:0007669"/>
    <property type="project" value="UniProtKB-KW"/>
</dbReference>
<dbReference type="SUPFAM" id="SSF117281">
    <property type="entry name" value="Kelch motif"/>
    <property type="match status" value="2"/>
</dbReference>
<proteinExistence type="predicted"/>
<evidence type="ECO:0000256" key="2">
    <source>
        <dbReference type="ARBA" id="ARBA00022723"/>
    </source>
</evidence>
<feature type="domain" description="RING-type" evidence="7">
    <location>
        <begin position="3"/>
        <end position="46"/>
    </location>
</feature>
<keyword evidence="1" id="KW-0880">Kelch repeat</keyword>
<dbReference type="Gene3D" id="3.30.160.60">
    <property type="entry name" value="Classic Zinc Finger"/>
    <property type="match status" value="1"/>
</dbReference>
<dbReference type="SMART" id="SM00184">
    <property type="entry name" value="RING"/>
    <property type="match status" value="1"/>
</dbReference>
<dbReference type="SMART" id="SM00336">
    <property type="entry name" value="BBOX"/>
    <property type="match status" value="1"/>
</dbReference>
<dbReference type="InterPro" id="IPR015915">
    <property type="entry name" value="Kelch-typ_b-propeller"/>
</dbReference>
<name>A0AAU9J993_9CILI</name>
<sequence length="688" mass="78146">MDCPRCINPFGETHKTPRILPKCGHSYCSDCITELWCDSKVTCPLCGKLNNSDSPEDFPINQALLQIAISSSQLCSDHSRPFEAFCKDDRKLMCVRCLLEPHHRVHEVASILEEAQNERERLLKISETVRSIEENISKNEKELKDTEFLLNSECERLLKDYKDLYDMVRGEINKRETETITQIKNILNKEQGLIEEKQFEYKKQIYLLQTLKQEIEKVQAEKDLEVLSKVTEREAVIKSACCEINPITKNKPYSEYSKDNEKQILGKIICGVLEFSEKETNYQTIIKPKSEVTDNDSTITKTAQIIKSYVYPFNTEQKFKSKAQAQTMRITTQSRFIRDKSPVTIRSSMDTKTGWNTRRDLNRISLDFSPENIPIEPFSAKNLFEDDLSSVHSLDLASFCKVPKSIIYNIGGFSESTASKVEMFDAANDIWKEIGDYHSARTQFAAVQYQNRIIALGGKIKSKPVDTCEEFDRAEVFWRTSDIFLTGARSGFGATVISNDLYVIGGSDGVPIKTAEMFSGDRWITVNSLKLRRDELSVSLGPDNNIYAIGGYGGPDMTSQSSAERFSIKEGIWSFLPHMKEARRALASVTLPDGVYVFGGFDGLRYLNTMEKFDIRAGKWMQLAPMNTARCSLSGVACSDCQYIYAIGGFNGVGVRSVERYSVVENSWQEMSLLCYPRFSHCSLMFNE</sequence>
<comment type="caution">
    <text evidence="9">The sequence shown here is derived from an EMBL/GenBank/DDBJ whole genome shotgun (WGS) entry which is preliminary data.</text>
</comment>
<evidence type="ECO:0000256" key="4">
    <source>
        <dbReference type="ARBA" id="ARBA00022771"/>
    </source>
</evidence>
<dbReference type="EMBL" id="CAJZBQ010000030">
    <property type="protein sequence ID" value="CAG9321957.1"/>
    <property type="molecule type" value="Genomic_DNA"/>
</dbReference>
<dbReference type="PANTHER" id="PTHR24412:SF489">
    <property type="entry name" value="RING FINGER DOMAIN AND KELCH REPEAT-CONTAINING PROTEIN DDB_G0271372"/>
    <property type="match status" value="1"/>
</dbReference>
<dbReference type="PROSITE" id="PS50089">
    <property type="entry name" value="ZF_RING_2"/>
    <property type="match status" value="1"/>
</dbReference>
<accession>A0AAU9J993</accession>
<reference evidence="9" key="1">
    <citation type="submission" date="2021-09" db="EMBL/GenBank/DDBJ databases">
        <authorList>
            <consortium name="AG Swart"/>
            <person name="Singh M."/>
            <person name="Singh A."/>
            <person name="Seah K."/>
            <person name="Emmerich C."/>
        </authorList>
    </citation>
    <scope>NUCLEOTIDE SEQUENCE</scope>
    <source>
        <strain evidence="9">ATCC30299</strain>
    </source>
</reference>
<dbReference type="Pfam" id="PF01344">
    <property type="entry name" value="Kelch_1"/>
    <property type="match status" value="4"/>
</dbReference>
<protein>
    <submittedName>
        <fullName evidence="9">Uncharacterized protein</fullName>
    </submittedName>
</protein>
<dbReference type="InterPro" id="IPR000315">
    <property type="entry name" value="Znf_B-box"/>
</dbReference>